<proteinExistence type="predicted"/>
<evidence type="ECO:0000313" key="2">
    <source>
        <dbReference type="EMBL" id="SFD70731.1"/>
    </source>
</evidence>
<reference evidence="2 3" key="1">
    <citation type="submission" date="2016-10" db="EMBL/GenBank/DDBJ databases">
        <authorList>
            <person name="de Groot N.N."/>
        </authorList>
    </citation>
    <scope>NUCLEOTIDE SEQUENCE [LARGE SCALE GENOMIC DNA]</scope>
    <source>
        <strain evidence="2 3">HL3</strain>
    </source>
</reference>
<dbReference type="RefSeq" id="WP_205407798.1">
    <property type="nucleotide sequence ID" value="NZ_FOMJ01000007.1"/>
</dbReference>
<dbReference type="SMART" id="SM00953">
    <property type="entry name" value="RES"/>
    <property type="match status" value="1"/>
</dbReference>
<evidence type="ECO:0000313" key="3">
    <source>
        <dbReference type="Proteomes" id="UP000198611"/>
    </source>
</evidence>
<dbReference type="Pfam" id="PF08808">
    <property type="entry name" value="RES"/>
    <property type="match status" value="1"/>
</dbReference>
<evidence type="ECO:0000259" key="1">
    <source>
        <dbReference type="SMART" id="SM00953"/>
    </source>
</evidence>
<dbReference type="Proteomes" id="UP000198611">
    <property type="component" value="Unassembled WGS sequence"/>
</dbReference>
<feature type="domain" description="RES" evidence="1">
    <location>
        <begin position="18"/>
        <end position="143"/>
    </location>
</feature>
<dbReference type="AlphaFoldDB" id="A0A1I1UIS6"/>
<sequence>MSTVPAYRMVKRRWRSVAFDGTGARLYGGRWNSRGRAATYAAGSEALAILEILVHLDRTSVLPSYTVFELALPQDEVEWLPHEPLPSNWQDSPAPRETAVIGDDWLARGEALALALPSVVVPSERAFLLNPFHPVYGEVVAEAVERETSLDHRLLSPSPGGTA</sequence>
<accession>A0A1I1UIS6</accession>
<dbReference type="InterPro" id="IPR014914">
    <property type="entry name" value="RES_dom"/>
</dbReference>
<name>A0A1I1UIS6_9GAMM</name>
<gene>
    <name evidence="2" type="ORF">SAMN05660831_02174</name>
</gene>
<protein>
    <submittedName>
        <fullName evidence="2">RES domain-containing protein</fullName>
    </submittedName>
</protein>
<organism evidence="2 3">
    <name type="scientific">Thiohalospira halophila DSM 15071</name>
    <dbReference type="NCBI Taxonomy" id="1123397"/>
    <lineage>
        <taxon>Bacteria</taxon>
        <taxon>Pseudomonadati</taxon>
        <taxon>Pseudomonadota</taxon>
        <taxon>Gammaproteobacteria</taxon>
        <taxon>Thiohalospirales</taxon>
        <taxon>Thiohalospiraceae</taxon>
        <taxon>Thiohalospira</taxon>
    </lineage>
</organism>
<dbReference type="EMBL" id="FOMJ01000007">
    <property type="protein sequence ID" value="SFD70731.1"/>
    <property type="molecule type" value="Genomic_DNA"/>
</dbReference>
<keyword evidence="3" id="KW-1185">Reference proteome</keyword>
<dbReference type="STRING" id="1123397.SAMN05660831_02174"/>